<feature type="transmembrane region" description="Helical" evidence="1">
    <location>
        <begin position="389"/>
        <end position="407"/>
    </location>
</feature>
<proteinExistence type="predicted"/>
<dbReference type="PANTHER" id="PTHR35342:SF5">
    <property type="entry name" value="TRICARBOXYLIC TRANSPORT PROTEIN"/>
    <property type="match status" value="1"/>
</dbReference>
<dbReference type="EMBL" id="CAEZVD010000038">
    <property type="protein sequence ID" value="CAB4620291.1"/>
    <property type="molecule type" value="Genomic_DNA"/>
</dbReference>
<feature type="transmembrane region" description="Helical" evidence="1">
    <location>
        <begin position="107"/>
        <end position="134"/>
    </location>
</feature>
<evidence type="ECO:0000313" key="3">
    <source>
        <dbReference type="EMBL" id="CAB4620291.1"/>
    </source>
</evidence>
<dbReference type="PANTHER" id="PTHR35342">
    <property type="entry name" value="TRICARBOXYLIC TRANSPORT PROTEIN"/>
    <property type="match status" value="1"/>
</dbReference>
<sequence>MDLSAFLEGFNTALTPTNLMFGLLGTILGTLVGVLPGIGPALAISLLLPVTFTLEPTAALIMFAAIYYGTMYGGSTTSILLNAPGESGSMMTAIEGNKMARAGRAGAALATAAIGSFVAGAIATGILAIGAPAIAEIGLLLGPEDFFALMVLAFATVGSVMGQSRVRGLLALSVGLAIGLVGLDAQSGASRLTFGNLKAMDGIETVVIIVSLFALGEALYIAWRGHLGGSKLENFKGAAVMTREDWKRSWKPWLRGTAIGFPAGVLPAGGSELPTFLSYSLEKKLSKHPEEFGKGAIEGVAGPEAANNANAAGALVPLLALGLPTSATAAVILVAFQQFNIQPGPMLFTNSGPLVWTLIASLFIGNILLLVINLPMVRVWVKLLQIPGPFLYAGIMLFAMVGAYALNSSTFDLWIALAIGILGLLFRRFGYPITPLILGVILGPNAEVELRRALQVTNGDPSALVSTPFTIVVYTALVLVLVIPALWPRIKKQLSKK</sequence>
<feature type="domain" description="DUF112" evidence="2">
    <location>
        <begin position="19"/>
        <end position="438"/>
    </location>
</feature>
<keyword evidence="1" id="KW-0472">Membrane</keyword>
<accession>A0A6J6I1K8</accession>
<evidence type="ECO:0000259" key="2">
    <source>
        <dbReference type="Pfam" id="PF01970"/>
    </source>
</evidence>
<feature type="transmembrane region" description="Helical" evidence="1">
    <location>
        <begin position="60"/>
        <end position="81"/>
    </location>
</feature>
<feature type="transmembrane region" description="Helical" evidence="1">
    <location>
        <begin position="356"/>
        <end position="377"/>
    </location>
</feature>
<feature type="transmembrane region" description="Helical" evidence="1">
    <location>
        <begin position="169"/>
        <end position="185"/>
    </location>
</feature>
<name>A0A6J6I1K8_9ZZZZ</name>
<dbReference type="InterPro" id="IPR002823">
    <property type="entry name" value="DUF112_TM"/>
</dbReference>
<dbReference type="Pfam" id="PF01970">
    <property type="entry name" value="TctA"/>
    <property type="match status" value="1"/>
</dbReference>
<evidence type="ECO:0000256" key="1">
    <source>
        <dbReference type="SAM" id="Phobius"/>
    </source>
</evidence>
<dbReference type="AlphaFoldDB" id="A0A6J6I1K8"/>
<reference evidence="3" key="1">
    <citation type="submission" date="2020-05" db="EMBL/GenBank/DDBJ databases">
        <authorList>
            <person name="Chiriac C."/>
            <person name="Salcher M."/>
            <person name="Ghai R."/>
            <person name="Kavagutti S V."/>
        </authorList>
    </citation>
    <scope>NUCLEOTIDE SEQUENCE</scope>
</reference>
<feature type="transmembrane region" description="Helical" evidence="1">
    <location>
        <begin position="146"/>
        <end position="162"/>
    </location>
</feature>
<feature type="transmembrane region" description="Helical" evidence="1">
    <location>
        <begin position="205"/>
        <end position="223"/>
    </location>
</feature>
<protein>
    <submittedName>
        <fullName evidence="3">Unannotated protein</fullName>
    </submittedName>
</protein>
<feature type="transmembrane region" description="Helical" evidence="1">
    <location>
        <begin position="413"/>
        <end position="442"/>
    </location>
</feature>
<feature type="transmembrane region" description="Helical" evidence="1">
    <location>
        <begin position="463"/>
        <end position="487"/>
    </location>
</feature>
<keyword evidence="1" id="KW-1133">Transmembrane helix</keyword>
<organism evidence="3">
    <name type="scientific">freshwater metagenome</name>
    <dbReference type="NCBI Taxonomy" id="449393"/>
    <lineage>
        <taxon>unclassified sequences</taxon>
        <taxon>metagenomes</taxon>
        <taxon>ecological metagenomes</taxon>
    </lineage>
</organism>
<feature type="transmembrane region" description="Helical" evidence="1">
    <location>
        <begin position="314"/>
        <end position="336"/>
    </location>
</feature>
<gene>
    <name evidence="3" type="ORF">UFOPK1909_00512</name>
</gene>
<keyword evidence="1" id="KW-0812">Transmembrane</keyword>
<feature type="transmembrane region" description="Helical" evidence="1">
    <location>
        <begin position="21"/>
        <end position="48"/>
    </location>
</feature>